<sequence length="480" mass="55599">MTHSVYLSDVQPYVHPCALYKYYNTSIRESQKPEWNQQKHFSASSVVGVGEEMDIDVTVLLCLVLGLIMYFLFQPRNPNSPPCVSSWIPWFGAAFQFGKAPLEFLEQARIKHGPVFTVYILGNRLTFVAETEDALELLRTKEADFDEAVIRIFKLIVRQLSPSNLHQFSETLWDEFHEHVDHLGKEGTEDLNELVRQVMFPTIMKTLFGKSFGPTNKSRTEEFERHFQNFDDEFEFGSQMPEFFLRKWSKSKTWLLTEFERIVTDIKKHKPSESDSKTLVQHVLDNFHGNGVANFLLLLFWASQVNAVSGAFWTLAFILSHPSIYKNIMEEIVSVYGKAGNKIEVFEDDLRKLPSIKQCILEALRLTSPGVIMRKAMKPIKNFVIPPGDLLLVSPYWMHRNPKYFPEPEIFKWSHDRWKEANLEKNAFLDGYFAFGGGKNRCPGRWFSIMETHMLVVILLYKYQFTLLDPVPKQVTSAGI</sequence>
<dbReference type="Proteomes" id="UP000694393">
    <property type="component" value="Unplaced"/>
</dbReference>
<evidence type="ECO:0008006" key="9">
    <source>
        <dbReference type="Google" id="ProtNLM"/>
    </source>
</evidence>
<name>A0A8C8RV56_9SAUR</name>
<dbReference type="Pfam" id="PF00067">
    <property type="entry name" value="p450"/>
    <property type="match status" value="1"/>
</dbReference>
<reference evidence="7" key="2">
    <citation type="submission" date="2025-09" db="UniProtKB">
        <authorList>
            <consortium name="Ensembl"/>
        </authorList>
    </citation>
    <scope>IDENTIFICATION</scope>
</reference>
<comment type="cofactor">
    <cofactor evidence="6">
        <name>heme</name>
        <dbReference type="ChEBI" id="CHEBI:30413"/>
    </cofactor>
</comment>
<protein>
    <recommendedName>
        <fullName evidence="9">Cytochrome P450</fullName>
    </recommendedName>
</protein>
<evidence type="ECO:0000256" key="1">
    <source>
        <dbReference type="ARBA" id="ARBA00010617"/>
    </source>
</evidence>
<organism evidence="7 8">
    <name type="scientific">Pelusios castaneus</name>
    <name type="common">West African mud turtle</name>
    <dbReference type="NCBI Taxonomy" id="367368"/>
    <lineage>
        <taxon>Eukaryota</taxon>
        <taxon>Metazoa</taxon>
        <taxon>Chordata</taxon>
        <taxon>Craniata</taxon>
        <taxon>Vertebrata</taxon>
        <taxon>Euteleostomi</taxon>
        <taxon>Archelosauria</taxon>
        <taxon>Testudinata</taxon>
        <taxon>Testudines</taxon>
        <taxon>Pleurodira</taxon>
        <taxon>Pelomedusidae</taxon>
        <taxon>Pelusios</taxon>
    </lineage>
</organism>
<feature type="binding site" description="axial binding residue" evidence="6">
    <location>
        <position position="442"/>
    </location>
    <ligand>
        <name>heme</name>
        <dbReference type="ChEBI" id="CHEBI:30413"/>
    </ligand>
    <ligandPart>
        <name>Fe</name>
        <dbReference type="ChEBI" id="CHEBI:18248"/>
    </ligandPart>
</feature>
<keyword evidence="8" id="KW-1185">Reference proteome</keyword>
<dbReference type="Gene3D" id="1.10.630.10">
    <property type="entry name" value="Cytochrome P450"/>
    <property type="match status" value="1"/>
</dbReference>
<comment type="similarity">
    <text evidence="1">Belongs to the cytochrome P450 family.</text>
</comment>
<dbReference type="PANTHER" id="PTHR24304:SF2">
    <property type="entry name" value="24-HYDROXYCHOLESTEROL 7-ALPHA-HYDROXYLASE"/>
    <property type="match status" value="1"/>
</dbReference>
<dbReference type="Ensembl" id="ENSPCET00000010442.1">
    <property type="protein sequence ID" value="ENSPCEP00000010104.1"/>
    <property type="gene ID" value="ENSPCEG00000006821.1"/>
</dbReference>
<dbReference type="InterPro" id="IPR001128">
    <property type="entry name" value="Cyt_P450"/>
</dbReference>
<evidence type="ECO:0000256" key="5">
    <source>
        <dbReference type="ARBA" id="ARBA00023221"/>
    </source>
</evidence>
<evidence type="ECO:0000313" key="8">
    <source>
        <dbReference type="Proteomes" id="UP000694393"/>
    </source>
</evidence>
<dbReference type="SUPFAM" id="SSF48264">
    <property type="entry name" value="Cytochrome P450"/>
    <property type="match status" value="1"/>
</dbReference>
<dbReference type="InterPro" id="IPR050529">
    <property type="entry name" value="CYP450_sterol_14alpha_dmase"/>
</dbReference>
<dbReference type="InterPro" id="IPR002403">
    <property type="entry name" value="Cyt_P450_E_grp-IV"/>
</dbReference>
<keyword evidence="2 6" id="KW-0349">Heme</keyword>
<evidence type="ECO:0000256" key="6">
    <source>
        <dbReference type="PIRSR" id="PIRSR602403-1"/>
    </source>
</evidence>
<dbReference type="AlphaFoldDB" id="A0A8C8RV56"/>
<keyword evidence="5" id="KW-0443">Lipid metabolism</keyword>
<dbReference type="GO" id="GO:0005506">
    <property type="term" value="F:iron ion binding"/>
    <property type="evidence" value="ECO:0007669"/>
    <property type="project" value="InterPro"/>
</dbReference>
<dbReference type="InterPro" id="IPR036396">
    <property type="entry name" value="Cyt_P450_sf"/>
</dbReference>
<evidence type="ECO:0000256" key="4">
    <source>
        <dbReference type="ARBA" id="ARBA00023004"/>
    </source>
</evidence>
<proteinExistence type="inferred from homology"/>
<keyword evidence="3 6" id="KW-0479">Metal-binding</keyword>
<keyword evidence="4 6" id="KW-0408">Iron</keyword>
<dbReference type="GO" id="GO:0042632">
    <property type="term" value="P:cholesterol homeostasis"/>
    <property type="evidence" value="ECO:0007669"/>
    <property type="project" value="TreeGrafter"/>
</dbReference>
<evidence type="ECO:0000256" key="2">
    <source>
        <dbReference type="ARBA" id="ARBA00022617"/>
    </source>
</evidence>
<keyword evidence="5" id="KW-0753">Steroid metabolism</keyword>
<dbReference type="PRINTS" id="PR00465">
    <property type="entry name" value="EP450IV"/>
</dbReference>
<dbReference type="GO" id="GO:0008396">
    <property type="term" value="F:oxysterol 7-alpha-hydroxylase activity"/>
    <property type="evidence" value="ECO:0007669"/>
    <property type="project" value="TreeGrafter"/>
</dbReference>
<evidence type="ECO:0000256" key="3">
    <source>
        <dbReference type="ARBA" id="ARBA00022723"/>
    </source>
</evidence>
<dbReference type="GO" id="GO:0006699">
    <property type="term" value="P:bile acid biosynthetic process"/>
    <property type="evidence" value="ECO:0007669"/>
    <property type="project" value="TreeGrafter"/>
</dbReference>
<evidence type="ECO:0000313" key="7">
    <source>
        <dbReference type="Ensembl" id="ENSPCEP00000010104.1"/>
    </source>
</evidence>
<dbReference type="PANTHER" id="PTHR24304">
    <property type="entry name" value="CYTOCHROME P450 FAMILY 7"/>
    <property type="match status" value="1"/>
</dbReference>
<dbReference type="GO" id="GO:0020037">
    <property type="term" value="F:heme binding"/>
    <property type="evidence" value="ECO:0007669"/>
    <property type="project" value="InterPro"/>
</dbReference>
<accession>A0A8C8RV56</accession>
<reference evidence="7" key="1">
    <citation type="submission" date="2025-08" db="UniProtKB">
        <authorList>
            <consortium name="Ensembl"/>
        </authorList>
    </citation>
    <scope>IDENTIFICATION</scope>
</reference>